<organism evidence="2 3">
    <name type="scientific">Novosphingobium pituita</name>
    <dbReference type="NCBI Taxonomy" id="3056842"/>
    <lineage>
        <taxon>Bacteria</taxon>
        <taxon>Pseudomonadati</taxon>
        <taxon>Pseudomonadota</taxon>
        <taxon>Alphaproteobacteria</taxon>
        <taxon>Sphingomonadales</taxon>
        <taxon>Sphingomonadaceae</taxon>
        <taxon>Novosphingobium</taxon>
    </lineage>
</organism>
<dbReference type="InterPro" id="IPR000835">
    <property type="entry name" value="HTH_MarR-typ"/>
</dbReference>
<dbReference type="EMBL" id="BTFW01000001">
    <property type="protein sequence ID" value="GMM62070.1"/>
    <property type="molecule type" value="Genomic_DNA"/>
</dbReference>
<dbReference type="SMART" id="SM00347">
    <property type="entry name" value="HTH_MARR"/>
    <property type="match status" value="1"/>
</dbReference>
<evidence type="ECO:0000313" key="3">
    <source>
        <dbReference type="Proteomes" id="UP001187221"/>
    </source>
</evidence>
<dbReference type="PANTHER" id="PTHR33164">
    <property type="entry name" value="TRANSCRIPTIONAL REGULATOR, MARR FAMILY"/>
    <property type="match status" value="1"/>
</dbReference>
<dbReference type="SUPFAM" id="SSF46785">
    <property type="entry name" value="Winged helix' DNA-binding domain"/>
    <property type="match status" value="1"/>
</dbReference>
<dbReference type="Gene3D" id="1.10.10.10">
    <property type="entry name" value="Winged helix-like DNA-binding domain superfamily/Winged helix DNA-binding domain"/>
    <property type="match status" value="1"/>
</dbReference>
<protein>
    <recommendedName>
        <fullName evidence="1">HTH marR-type domain-containing protein</fullName>
    </recommendedName>
</protein>
<dbReference type="InterPro" id="IPR036388">
    <property type="entry name" value="WH-like_DNA-bd_sf"/>
</dbReference>
<gene>
    <name evidence="2" type="ORF">NUTIK01_28470</name>
</gene>
<comment type="caution">
    <text evidence="2">The sequence shown here is derived from an EMBL/GenBank/DDBJ whole genome shotgun (WGS) entry which is preliminary data.</text>
</comment>
<dbReference type="PROSITE" id="PS50995">
    <property type="entry name" value="HTH_MARR_2"/>
    <property type="match status" value="1"/>
</dbReference>
<name>A0ABQ6PAF1_9SPHN</name>
<dbReference type="RefSeq" id="WP_317975686.1">
    <property type="nucleotide sequence ID" value="NZ_BTFW01000001.1"/>
</dbReference>
<dbReference type="Pfam" id="PF12802">
    <property type="entry name" value="MarR_2"/>
    <property type="match status" value="1"/>
</dbReference>
<accession>A0ABQ6PAF1</accession>
<evidence type="ECO:0000259" key="1">
    <source>
        <dbReference type="PROSITE" id="PS50995"/>
    </source>
</evidence>
<sequence length="164" mass="17774">MVDSSLSPSSSGPQASGGGRLLANSVEQLLGYQLRRASAVMMADLARELGDFELRPAEVTALLVVSENPACSQTEVGQTLGIKRANMVPIVSRLMERGLVDRERADGRSHALRVTEAGAALVREAQARIQRHEQRFSALLDPAVLEALFKALPLIRAQRDEEES</sequence>
<dbReference type="InterPro" id="IPR039422">
    <property type="entry name" value="MarR/SlyA-like"/>
</dbReference>
<keyword evidence="3" id="KW-1185">Reference proteome</keyword>
<proteinExistence type="predicted"/>
<evidence type="ECO:0000313" key="2">
    <source>
        <dbReference type="EMBL" id="GMM62070.1"/>
    </source>
</evidence>
<dbReference type="InterPro" id="IPR036390">
    <property type="entry name" value="WH_DNA-bd_sf"/>
</dbReference>
<feature type="domain" description="HTH marR-type" evidence="1">
    <location>
        <begin position="27"/>
        <end position="157"/>
    </location>
</feature>
<dbReference type="PANTHER" id="PTHR33164:SF57">
    <property type="entry name" value="MARR-FAMILY TRANSCRIPTIONAL REGULATOR"/>
    <property type="match status" value="1"/>
</dbReference>
<reference evidence="2 3" key="1">
    <citation type="submission" date="2023-06" db="EMBL/GenBank/DDBJ databases">
        <title>Draft genome sequence of Novosphingobium sp. strain IK01.</title>
        <authorList>
            <person name="Hatamoto M."/>
            <person name="Ikarashi T."/>
            <person name="Yamaguchi T."/>
        </authorList>
    </citation>
    <scope>NUCLEOTIDE SEQUENCE [LARGE SCALE GENOMIC DNA]</scope>
    <source>
        <strain evidence="2 3">IK01</strain>
    </source>
</reference>
<dbReference type="Proteomes" id="UP001187221">
    <property type="component" value="Unassembled WGS sequence"/>
</dbReference>